<evidence type="ECO:0000313" key="2">
    <source>
        <dbReference type="Proteomes" id="UP000325313"/>
    </source>
</evidence>
<protein>
    <submittedName>
        <fullName evidence="1">Uncharacterized protein</fullName>
    </submittedName>
</protein>
<reference evidence="1 2" key="1">
    <citation type="submission" date="2019-05" db="EMBL/GenBank/DDBJ databases">
        <title>Emergence of the Ug99 lineage of the wheat stem rust pathogen through somatic hybridization.</title>
        <authorList>
            <person name="Li F."/>
            <person name="Upadhyaya N.M."/>
            <person name="Sperschneider J."/>
            <person name="Matny O."/>
            <person name="Nguyen-Phuc H."/>
            <person name="Mago R."/>
            <person name="Raley C."/>
            <person name="Miller M.E."/>
            <person name="Silverstein K.A.T."/>
            <person name="Henningsen E."/>
            <person name="Hirsch C.D."/>
            <person name="Visser B."/>
            <person name="Pretorius Z.A."/>
            <person name="Steffenson B.J."/>
            <person name="Schwessinger B."/>
            <person name="Dodds P.N."/>
            <person name="Figueroa M."/>
        </authorList>
    </citation>
    <scope>NUCLEOTIDE SEQUENCE [LARGE SCALE GENOMIC DNA]</scope>
    <source>
        <strain evidence="1 2">Ug99</strain>
    </source>
</reference>
<gene>
    <name evidence="1" type="ORF">PGTUg99_012490</name>
</gene>
<feature type="non-terminal residue" evidence="1">
    <location>
        <position position="1"/>
    </location>
</feature>
<organism evidence="1 2">
    <name type="scientific">Puccinia graminis f. sp. tritici</name>
    <dbReference type="NCBI Taxonomy" id="56615"/>
    <lineage>
        <taxon>Eukaryota</taxon>
        <taxon>Fungi</taxon>
        <taxon>Dikarya</taxon>
        <taxon>Basidiomycota</taxon>
        <taxon>Pucciniomycotina</taxon>
        <taxon>Pucciniomycetes</taxon>
        <taxon>Pucciniales</taxon>
        <taxon>Pucciniaceae</taxon>
        <taxon>Puccinia</taxon>
    </lineage>
</organism>
<dbReference type="AlphaFoldDB" id="A0A5B0MX75"/>
<dbReference type="Proteomes" id="UP000325313">
    <property type="component" value="Unassembled WGS sequence"/>
</dbReference>
<sequence>HLELEAAERRPFRRSVLHAYLIHSRHILYIPTAPVLEGKIVHVSPRDQADPAGAARAIFAASFSGDFRWALAGGYKHLSTSSRTLLKESGKAKPDYTNVTIGTTDKLFRMMLSVSATQMFVIHIPIRLDPDGQLVTGLAKMALPAASECAFRGYVISSSGTLHYSRERGSVQRIVQEPQDSKYYVTESEYDW</sequence>
<comment type="caution">
    <text evidence="1">The sequence shown here is derived from an EMBL/GenBank/DDBJ whole genome shotgun (WGS) entry which is preliminary data.</text>
</comment>
<evidence type="ECO:0000313" key="1">
    <source>
        <dbReference type="EMBL" id="KAA1081535.1"/>
    </source>
</evidence>
<proteinExistence type="predicted"/>
<accession>A0A5B0MX75</accession>
<dbReference type="EMBL" id="VDEP01000441">
    <property type="protein sequence ID" value="KAA1081535.1"/>
    <property type="molecule type" value="Genomic_DNA"/>
</dbReference>
<name>A0A5B0MX75_PUCGR</name>